<dbReference type="PANTHER" id="PTHR42194:SF1">
    <property type="entry name" value="UPF0276 PROTEIN HI_1600"/>
    <property type="match status" value="1"/>
</dbReference>
<dbReference type="SUPFAM" id="SSF51658">
    <property type="entry name" value="Xylose isomerase-like"/>
    <property type="match status" value="1"/>
</dbReference>
<accession>A0A1F6VGV4</accession>
<dbReference type="Gene3D" id="3.20.20.150">
    <property type="entry name" value="Divalent-metal-dependent TIM barrel enzymes"/>
    <property type="match status" value="1"/>
</dbReference>
<dbReference type="NCBIfam" id="NF003818">
    <property type="entry name" value="PRK05409.1"/>
    <property type="match status" value="1"/>
</dbReference>
<organism evidence="2 3">
    <name type="scientific">Candidatus Muproteobacteria bacterium RBG_16_60_9</name>
    <dbReference type="NCBI Taxonomy" id="1817755"/>
    <lineage>
        <taxon>Bacteria</taxon>
        <taxon>Pseudomonadati</taxon>
        <taxon>Pseudomonadota</taxon>
        <taxon>Candidatus Muproteobacteria</taxon>
    </lineage>
</organism>
<evidence type="ECO:0000313" key="3">
    <source>
        <dbReference type="Proteomes" id="UP000179076"/>
    </source>
</evidence>
<dbReference type="EMBL" id="MFSP01000035">
    <property type="protein sequence ID" value="OGI68844.1"/>
    <property type="molecule type" value="Genomic_DNA"/>
</dbReference>
<name>A0A1F6VGV4_9PROT</name>
<dbReference type="HAMAP" id="MF_00697">
    <property type="entry name" value="UPF0276"/>
    <property type="match status" value="1"/>
</dbReference>
<sequence length="290" mass="32801">MISTSSKSYPYLGFGLGLRIPHYQTILDTKPAVDWFEIISENYMVPGGKPLHFLDRIRSHYPVVMHGVSLSIGSTDPLNQDYLKNLKQLVARAEPAWISDHLCWTGVHGTNMHDLLPLPYTEETVTHVADRIAQVQDYLGRRILIENVSSYLTYKDSGVTEWEFLRAVVERADCLILLDINNIYVSSFNHDFDPIAYLAGVPRERVQQFHLAGHRNLETHIIDTHDEPIVDPVWELYQAALERFGPISTMIERDDNIPPLDELLAELGHARAIAAPIIDTARPTVSVAAQ</sequence>
<dbReference type="InterPro" id="IPR036237">
    <property type="entry name" value="Xyl_isomerase-like_sf"/>
</dbReference>
<protein>
    <recommendedName>
        <fullName evidence="1">UPF0276 protein A2W18_10095</fullName>
    </recommendedName>
</protein>
<dbReference type="Pfam" id="PF05114">
    <property type="entry name" value="MbnB_TglH_ChrH"/>
    <property type="match status" value="1"/>
</dbReference>
<reference evidence="2 3" key="1">
    <citation type="journal article" date="2016" name="Nat. Commun.">
        <title>Thousands of microbial genomes shed light on interconnected biogeochemical processes in an aquifer system.</title>
        <authorList>
            <person name="Anantharaman K."/>
            <person name="Brown C.T."/>
            <person name="Hug L.A."/>
            <person name="Sharon I."/>
            <person name="Castelle C.J."/>
            <person name="Probst A.J."/>
            <person name="Thomas B.C."/>
            <person name="Singh A."/>
            <person name="Wilkins M.J."/>
            <person name="Karaoz U."/>
            <person name="Brodie E.L."/>
            <person name="Williams K.H."/>
            <person name="Hubbard S.S."/>
            <person name="Banfield J.F."/>
        </authorList>
    </citation>
    <scope>NUCLEOTIDE SEQUENCE [LARGE SCALE GENOMIC DNA]</scope>
</reference>
<evidence type="ECO:0000313" key="2">
    <source>
        <dbReference type="EMBL" id="OGI68844.1"/>
    </source>
</evidence>
<comment type="similarity">
    <text evidence="1">Belongs to the UPF0276 family.</text>
</comment>
<dbReference type="AlphaFoldDB" id="A0A1F6VGV4"/>
<dbReference type="PANTHER" id="PTHR42194">
    <property type="entry name" value="UPF0276 PROTEIN HI_1600"/>
    <property type="match status" value="1"/>
</dbReference>
<evidence type="ECO:0000256" key="1">
    <source>
        <dbReference type="HAMAP-Rule" id="MF_00697"/>
    </source>
</evidence>
<dbReference type="InterPro" id="IPR007801">
    <property type="entry name" value="MbnB/TglH/ChrH"/>
</dbReference>
<dbReference type="Proteomes" id="UP000179076">
    <property type="component" value="Unassembled WGS sequence"/>
</dbReference>
<comment type="caution">
    <text evidence="2">The sequence shown here is derived from an EMBL/GenBank/DDBJ whole genome shotgun (WGS) entry which is preliminary data.</text>
</comment>
<proteinExistence type="inferred from homology"/>
<gene>
    <name evidence="2" type="ORF">A2W18_10095</name>
</gene>